<sequence>MRLTLPTAKCEIYVDGFSGQDLLGRAETGKQLTALVDRLEDPVVIALDGPWGSGKSYFLQRWAGAHHNEFSGNSTVIYLDAFKNDYLDDPLIALTAAIADRFEKAEEAGRGRSWERAKRAAVSLSRPAFRIGLAMGTAGLSEVVGPALDAALKAAGEDIEQRAEDAFWAAEQSRRAAMEQFRGALDAITAGGEGEDEGSPIVIVVDELDRCRPDYALAMLEVAKHFFSVPRVHFVLGVNMNALQHIVRARYGVSVDAAEYLKRFVSIVLNLPESSDQYGRTVASYTYFEAVAARMEIPHSISKTLLGPHVKLLAKSGNLSLRDVERLLSHAVLVPDFESLIRYRSGYQVVVASCLILKALRPELYDAAIKNSIAIEQIDDFYGITAEMIGADQASRRSGKFSQDAMMINKCWSFIISGGESEKSDEKRELLSRMFDEFGDVHLPSFVRSIGESHFSNFRLIG</sequence>
<dbReference type="InterPro" id="IPR011646">
    <property type="entry name" value="KAP_P-loop"/>
</dbReference>
<dbReference type="Proteomes" id="UP000283786">
    <property type="component" value="Chromosome"/>
</dbReference>
<feature type="domain" description="KAP NTPase" evidence="1">
    <location>
        <begin position="34"/>
        <end position="328"/>
    </location>
</feature>
<dbReference type="AlphaFoldDB" id="A0A418SKE5"/>
<accession>A0A418SKE5</accession>
<protein>
    <recommendedName>
        <fullName evidence="1">KAP NTPase domain-containing protein</fullName>
    </recommendedName>
</protein>
<name>A0A418SKE5_9RHOB</name>
<dbReference type="InterPro" id="IPR027417">
    <property type="entry name" value="P-loop_NTPase"/>
</dbReference>
<gene>
    <name evidence="2" type="ORF">PSAL_003370</name>
</gene>
<evidence type="ECO:0000259" key="1">
    <source>
        <dbReference type="Pfam" id="PF07693"/>
    </source>
</evidence>
<dbReference type="Gene3D" id="3.40.50.300">
    <property type="entry name" value="P-loop containing nucleotide triphosphate hydrolases"/>
    <property type="match status" value="1"/>
</dbReference>
<proteinExistence type="predicted"/>
<keyword evidence="3" id="KW-1185">Reference proteome</keyword>
<dbReference type="Pfam" id="PF07693">
    <property type="entry name" value="KAP_NTPase"/>
    <property type="match status" value="1"/>
</dbReference>
<organism evidence="2 3">
    <name type="scientific">Pseudooceanicola algae</name>
    <dbReference type="NCBI Taxonomy" id="1537215"/>
    <lineage>
        <taxon>Bacteria</taxon>
        <taxon>Pseudomonadati</taxon>
        <taxon>Pseudomonadota</taxon>
        <taxon>Alphaproteobacteria</taxon>
        <taxon>Rhodobacterales</taxon>
        <taxon>Paracoccaceae</taxon>
        <taxon>Pseudooceanicola</taxon>
    </lineage>
</organism>
<evidence type="ECO:0000313" key="3">
    <source>
        <dbReference type="Proteomes" id="UP000283786"/>
    </source>
</evidence>
<dbReference type="KEGG" id="palw:PSAL_003370"/>
<reference evidence="2 3" key="1">
    <citation type="submission" date="2020-08" db="EMBL/GenBank/DDBJ databases">
        <title>Genome sequence of Rhodobacteraceae bacterium Lw-13e.</title>
        <authorList>
            <person name="Poehlein A."/>
            <person name="Wolter L."/>
            <person name="Daniel R."/>
            <person name="Brinkhoff T."/>
        </authorList>
    </citation>
    <scope>NUCLEOTIDE SEQUENCE [LARGE SCALE GENOMIC DNA]</scope>
    <source>
        <strain evidence="2 3">Lw-13e</strain>
    </source>
</reference>
<evidence type="ECO:0000313" key="2">
    <source>
        <dbReference type="EMBL" id="QPM89126.1"/>
    </source>
</evidence>
<dbReference type="SUPFAM" id="SSF52540">
    <property type="entry name" value="P-loop containing nucleoside triphosphate hydrolases"/>
    <property type="match status" value="1"/>
</dbReference>
<dbReference type="EMBL" id="CP060436">
    <property type="protein sequence ID" value="QPM89126.1"/>
    <property type="molecule type" value="Genomic_DNA"/>
</dbReference>